<evidence type="ECO:0000256" key="1">
    <source>
        <dbReference type="SAM" id="MobiDB-lite"/>
    </source>
</evidence>
<feature type="region of interest" description="Disordered" evidence="1">
    <location>
        <begin position="44"/>
        <end position="77"/>
    </location>
</feature>
<comment type="caution">
    <text evidence="2">The sequence shown here is derived from an EMBL/GenBank/DDBJ whole genome shotgun (WGS) entry which is preliminary data.</text>
</comment>
<dbReference type="Proteomes" id="UP001066276">
    <property type="component" value="Chromosome 9"/>
</dbReference>
<name>A0AAV7MXQ1_PLEWA</name>
<evidence type="ECO:0000313" key="2">
    <source>
        <dbReference type="EMBL" id="KAJ1107939.1"/>
    </source>
</evidence>
<sequence length="77" mass="8321">MLATCHSLLVYFLQYGRQDPARSSRQCARSSLPGSRACQQWMPACTEEPPGNSNSMPSPLRTPAEAARSRVRVAGGA</sequence>
<accession>A0AAV7MXQ1</accession>
<evidence type="ECO:0000313" key="3">
    <source>
        <dbReference type="Proteomes" id="UP001066276"/>
    </source>
</evidence>
<dbReference type="EMBL" id="JANPWB010000013">
    <property type="protein sequence ID" value="KAJ1107939.1"/>
    <property type="molecule type" value="Genomic_DNA"/>
</dbReference>
<reference evidence="2" key="1">
    <citation type="journal article" date="2022" name="bioRxiv">
        <title>Sequencing and chromosome-scale assembly of the giantPleurodeles waltlgenome.</title>
        <authorList>
            <person name="Brown T."/>
            <person name="Elewa A."/>
            <person name="Iarovenko S."/>
            <person name="Subramanian E."/>
            <person name="Araus A.J."/>
            <person name="Petzold A."/>
            <person name="Susuki M."/>
            <person name="Suzuki K.-i.T."/>
            <person name="Hayashi T."/>
            <person name="Toyoda A."/>
            <person name="Oliveira C."/>
            <person name="Osipova E."/>
            <person name="Leigh N.D."/>
            <person name="Simon A."/>
            <person name="Yun M.H."/>
        </authorList>
    </citation>
    <scope>NUCLEOTIDE SEQUENCE</scope>
    <source>
        <strain evidence="2">20211129_DDA</strain>
        <tissue evidence="2">Liver</tissue>
    </source>
</reference>
<gene>
    <name evidence="2" type="ORF">NDU88_005325</name>
</gene>
<proteinExistence type="predicted"/>
<keyword evidence="3" id="KW-1185">Reference proteome</keyword>
<protein>
    <submittedName>
        <fullName evidence="2">Uncharacterized protein</fullName>
    </submittedName>
</protein>
<organism evidence="2 3">
    <name type="scientific">Pleurodeles waltl</name>
    <name type="common">Iberian ribbed newt</name>
    <dbReference type="NCBI Taxonomy" id="8319"/>
    <lineage>
        <taxon>Eukaryota</taxon>
        <taxon>Metazoa</taxon>
        <taxon>Chordata</taxon>
        <taxon>Craniata</taxon>
        <taxon>Vertebrata</taxon>
        <taxon>Euteleostomi</taxon>
        <taxon>Amphibia</taxon>
        <taxon>Batrachia</taxon>
        <taxon>Caudata</taxon>
        <taxon>Salamandroidea</taxon>
        <taxon>Salamandridae</taxon>
        <taxon>Pleurodelinae</taxon>
        <taxon>Pleurodeles</taxon>
    </lineage>
</organism>
<dbReference type="AlphaFoldDB" id="A0AAV7MXQ1"/>